<comment type="similarity">
    <text evidence="2 4">Belongs to the glycosyltransferase 8 family.</text>
</comment>
<dbReference type="GO" id="GO:0000139">
    <property type="term" value="C:Golgi membrane"/>
    <property type="evidence" value="ECO:0007669"/>
    <property type="project" value="UniProtKB-SubCell"/>
</dbReference>
<keyword evidence="3 4" id="KW-0328">Glycosyltransferase</keyword>
<keyword evidence="6" id="KW-0808">Transferase</keyword>
<sequence length="671" mass="75729">MKSFVAISTTPPAKRRWRAPAAVVLVLVFFSLLVPLDFLLGLHGRFPSGYLTDDRRPPETSSWNLGRLGGVGSSSEGDVSSIERLVKRFEPTFSKDVTGSDLSKTGDLLNQKPDTNSTGQLVVAGKGTGSNSKAINLNSRSQLENTSTHYKPEVIISHRKAFPKPQVVPSRLLPDLTAKLGSRDVKKSNAEGGNGDGIRKDCQFTFGSYCVWSTERKEAMDDSTVKKLKDQLFVARAYYPSIAKLHGQQKLSHDMRQNIQEHERMLSEAIVDADLPTFVEKKVQKMEQTIARAKACTVDCKNVDKKLRQILDLTKDEANFHLKQSAFLYQLGVQTMPKSLHCLSMRLTVEFFKSLSTDSKNSQPNKLDSPNLMHFVIFSKNILAAAVTINSTVLNSQVSQNMIFHVVTDAQNYYGMKLWFVRNSYKEATIVVINFEELNLKHLHNDGLTKLSLPEEFRAYIHKTDQPTTQMSTEYITVFGHSHYLLPEIFKNLKRVVVLDDDVVVQRDISSLWNLHLQGKVNGAVEFCRLRFGQLKMLLGRNSYDADSCAWMSGLNVIDLEKWREHNVTGTYMQLLESFGAKNEASLRAAAFPSGLLALKNLIYPLGERWSLLGLGHNYSVNVEDVKTATSLHYNGQMKPWLDLGIPEYKKYWKIFLTQDEKFMDECNVNP</sequence>
<protein>
    <recommendedName>
        <fullName evidence="4">Hexosyltransferase</fullName>
        <ecNumber evidence="4">2.4.1.-</ecNumber>
    </recommendedName>
</protein>
<organism evidence="6 7">
    <name type="scientific">Musa troglodytarum</name>
    <name type="common">fe'i banana</name>
    <dbReference type="NCBI Taxonomy" id="320322"/>
    <lineage>
        <taxon>Eukaryota</taxon>
        <taxon>Viridiplantae</taxon>
        <taxon>Streptophyta</taxon>
        <taxon>Embryophyta</taxon>
        <taxon>Tracheophyta</taxon>
        <taxon>Spermatophyta</taxon>
        <taxon>Magnoliopsida</taxon>
        <taxon>Liliopsida</taxon>
        <taxon>Zingiberales</taxon>
        <taxon>Musaceae</taxon>
        <taxon>Musa</taxon>
    </lineage>
</organism>
<evidence type="ECO:0000256" key="5">
    <source>
        <dbReference type="SAM" id="MobiDB-lite"/>
    </source>
</evidence>
<reference evidence="6" key="1">
    <citation type="submission" date="2022-05" db="EMBL/GenBank/DDBJ databases">
        <title>The Musa troglodytarum L. genome provides insights into the mechanism of non-climacteric behaviour and enrichment of carotenoids.</title>
        <authorList>
            <person name="Wang J."/>
        </authorList>
    </citation>
    <scope>NUCLEOTIDE SEQUENCE</scope>
    <source>
        <tissue evidence="6">Leaf</tissue>
    </source>
</reference>
<dbReference type="Gene3D" id="3.90.550.10">
    <property type="entry name" value="Spore Coat Polysaccharide Biosynthesis Protein SpsA, Chain A"/>
    <property type="match status" value="1"/>
</dbReference>
<keyword evidence="7" id="KW-1185">Reference proteome</keyword>
<dbReference type="EC" id="2.4.1.-" evidence="4"/>
<comment type="pathway">
    <text evidence="1 4">Glycan metabolism; pectin biosynthesis.</text>
</comment>
<evidence type="ECO:0000256" key="3">
    <source>
        <dbReference type="ARBA" id="ARBA00022676"/>
    </source>
</evidence>
<dbReference type="Pfam" id="PF25557">
    <property type="entry name" value="GAUT_1"/>
    <property type="match status" value="1"/>
</dbReference>
<dbReference type="PANTHER" id="PTHR32116">
    <property type="entry name" value="GALACTURONOSYLTRANSFERASE 4-RELATED"/>
    <property type="match status" value="1"/>
</dbReference>
<feature type="region of interest" description="Disordered" evidence="5">
    <location>
        <begin position="104"/>
        <end position="127"/>
    </location>
</feature>
<dbReference type="InterPro" id="IPR029044">
    <property type="entry name" value="Nucleotide-diphossugar_trans"/>
</dbReference>
<dbReference type="InterPro" id="IPR002495">
    <property type="entry name" value="Glyco_trans_8"/>
</dbReference>
<keyword evidence="4" id="KW-0961">Cell wall biogenesis/degradation</keyword>
<comment type="subcellular location">
    <subcellularLocation>
        <location evidence="4">Golgi apparatus membrane</location>
        <topology evidence="4">Single-pass type II membrane protein</topology>
    </subcellularLocation>
</comment>
<dbReference type="Proteomes" id="UP001055439">
    <property type="component" value="Chromosome 10"/>
</dbReference>
<feature type="transmembrane region" description="Helical" evidence="4">
    <location>
        <begin position="21"/>
        <end position="42"/>
    </location>
</feature>
<dbReference type="OrthoDB" id="411524at2759"/>
<keyword evidence="4" id="KW-0472">Membrane</keyword>
<evidence type="ECO:0000313" key="6">
    <source>
        <dbReference type="EMBL" id="URD83580.1"/>
    </source>
</evidence>
<keyword evidence="4" id="KW-1133">Transmembrane helix</keyword>
<dbReference type="AlphaFoldDB" id="A0A9E7JJM9"/>
<dbReference type="Pfam" id="PF01501">
    <property type="entry name" value="Glyco_transf_8"/>
    <property type="match status" value="1"/>
</dbReference>
<evidence type="ECO:0000256" key="1">
    <source>
        <dbReference type="ARBA" id="ARBA00004877"/>
    </source>
</evidence>
<dbReference type="PANTHER" id="PTHR32116:SF12">
    <property type="entry name" value="GALACTURONOSYLTRANSFERASE 7-RELATED"/>
    <property type="match status" value="1"/>
</dbReference>
<keyword evidence="4" id="KW-0812">Transmembrane</keyword>
<keyword evidence="4" id="KW-0333">Golgi apparatus</keyword>
<dbReference type="SUPFAM" id="SSF53448">
    <property type="entry name" value="Nucleotide-diphospho-sugar transferases"/>
    <property type="match status" value="1"/>
</dbReference>
<evidence type="ECO:0000256" key="2">
    <source>
        <dbReference type="ARBA" id="ARBA00006351"/>
    </source>
</evidence>
<proteinExistence type="inferred from homology"/>
<accession>A0A9E7JJM9</accession>
<evidence type="ECO:0000313" key="7">
    <source>
        <dbReference type="Proteomes" id="UP001055439"/>
    </source>
</evidence>
<dbReference type="GO" id="GO:0047262">
    <property type="term" value="F:polygalacturonate 4-alpha-galacturonosyltransferase activity"/>
    <property type="evidence" value="ECO:0007669"/>
    <property type="project" value="InterPro"/>
</dbReference>
<feature type="region of interest" description="Disordered" evidence="5">
    <location>
        <begin position="50"/>
        <end position="75"/>
    </location>
</feature>
<name>A0A9E7JJM9_9LILI</name>
<evidence type="ECO:0000256" key="4">
    <source>
        <dbReference type="RuleBase" id="RU362027"/>
    </source>
</evidence>
<gene>
    <name evidence="6" type="ORF">MUK42_05153</name>
</gene>
<dbReference type="GO" id="GO:0071555">
    <property type="term" value="P:cell wall organization"/>
    <property type="evidence" value="ECO:0007669"/>
    <property type="project" value="UniProtKB-KW"/>
</dbReference>
<dbReference type="EMBL" id="CP097503">
    <property type="protein sequence ID" value="URD83580.1"/>
    <property type="molecule type" value="Genomic_DNA"/>
</dbReference>
<dbReference type="InterPro" id="IPR029993">
    <property type="entry name" value="GAUT"/>
</dbReference>